<protein>
    <recommendedName>
        <fullName evidence="3">PqqD family protein</fullName>
    </recommendedName>
</protein>
<organism evidence="1 2">
    <name type="scientific">Fodinibacter luteus</name>
    <dbReference type="NCBI Taxonomy" id="552064"/>
    <lineage>
        <taxon>Bacteria</taxon>
        <taxon>Bacillati</taxon>
        <taxon>Actinomycetota</taxon>
        <taxon>Actinomycetes</taxon>
        <taxon>Micrococcales</taxon>
        <taxon>Intrasporangiaceae</taxon>
        <taxon>Fodinibacter (ex Wang et al. 2009)</taxon>
    </lineage>
</organism>
<evidence type="ECO:0000313" key="2">
    <source>
        <dbReference type="Proteomes" id="UP001500945"/>
    </source>
</evidence>
<dbReference type="RefSeq" id="WP_345206192.1">
    <property type="nucleotide sequence ID" value="NZ_BAABGM010000015.1"/>
</dbReference>
<sequence length="86" mass="9476">MRLQRREAIDVLERDGETVVLLGNRIVKLSELSAAIYALTQQPTELEQIARDLEARFGGPTDRSSLDATKDAVADLVHHGVLMYAG</sequence>
<gene>
    <name evidence="1" type="ORF">GCM10023168_23970</name>
</gene>
<evidence type="ECO:0000313" key="1">
    <source>
        <dbReference type="EMBL" id="GAA4407670.1"/>
    </source>
</evidence>
<dbReference type="Proteomes" id="UP001500945">
    <property type="component" value="Unassembled WGS sequence"/>
</dbReference>
<keyword evidence="2" id="KW-1185">Reference proteome</keyword>
<name>A0ABP8KIA0_9MICO</name>
<accession>A0ABP8KIA0</accession>
<dbReference type="Gene3D" id="1.10.10.1150">
    <property type="entry name" value="Coenzyme PQQ synthesis protein D (PqqD)"/>
    <property type="match status" value="1"/>
</dbReference>
<dbReference type="InterPro" id="IPR041881">
    <property type="entry name" value="PqqD_sf"/>
</dbReference>
<reference evidence="2" key="1">
    <citation type="journal article" date="2019" name="Int. J. Syst. Evol. Microbiol.">
        <title>The Global Catalogue of Microorganisms (GCM) 10K type strain sequencing project: providing services to taxonomists for standard genome sequencing and annotation.</title>
        <authorList>
            <consortium name="The Broad Institute Genomics Platform"/>
            <consortium name="The Broad Institute Genome Sequencing Center for Infectious Disease"/>
            <person name="Wu L."/>
            <person name="Ma J."/>
        </authorList>
    </citation>
    <scope>NUCLEOTIDE SEQUENCE [LARGE SCALE GENOMIC DNA]</scope>
    <source>
        <strain evidence="2">JCM 17809</strain>
    </source>
</reference>
<evidence type="ECO:0008006" key="3">
    <source>
        <dbReference type="Google" id="ProtNLM"/>
    </source>
</evidence>
<comment type="caution">
    <text evidence="1">The sequence shown here is derived from an EMBL/GenBank/DDBJ whole genome shotgun (WGS) entry which is preliminary data.</text>
</comment>
<proteinExistence type="predicted"/>
<dbReference type="EMBL" id="BAABGM010000015">
    <property type="protein sequence ID" value="GAA4407670.1"/>
    <property type="molecule type" value="Genomic_DNA"/>
</dbReference>